<dbReference type="GO" id="GO:0005886">
    <property type="term" value="C:plasma membrane"/>
    <property type="evidence" value="ECO:0007669"/>
    <property type="project" value="TreeGrafter"/>
</dbReference>
<keyword evidence="2 6" id="KW-0812">Transmembrane</keyword>
<evidence type="ECO:0000256" key="1">
    <source>
        <dbReference type="ARBA" id="ARBA00004141"/>
    </source>
</evidence>
<evidence type="ECO:0000256" key="4">
    <source>
        <dbReference type="ARBA" id="ARBA00023136"/>
    </source>
</evidence>
<feature type="region of interest" description="Disordered" evidence="5">
    <location>
        <begin position="677"/>
        <end position="703"/>
    </location>
</feature>
<dbReference type="Pfam" id="PF00520">
    <property type="entry name" value="Ion_trans"/>
    <property type="match status" value="1"/>
</dbReference>
<gene>
    <name evidence="9" type="ORF">TR153379</name>
</gene>
<dbReference type="EMBL" id="GEEE01023899">
    <property type="protein sequence ID" value="JAP39326.1"/>
    <property type="molecule type" value="Transcribed_RNA"/>
</dbReference>
<dbReference type="AlphaFoldDB" id="A0A0X3NWQ3"/>
<dbReference type="InterPro" id="IPR005821">
    <property type="entry name" value="Ion_trans_dom"/>
</dbReference>
<evidence type="ECO:0000256" key="6">
    <source>
        <dbReference type="SAM" id="Phobius"/>
    </source>
</evidence>
<comment type="subcellular location">
    <subcellularLocation>
        <location evidence="1">Membrane</location>
        <topology evidence="1">Multi-pass membrane protein</topology>
    </subcellularLocation>
</comment>
<name>A0A0X3NWQ3_SCHSO</name>
<evidence type="ECO:0000256" key="5">
    <source>
        <dbReference type="SAM" id="MobiDB-lite"/>
    </source>
</evidence>
<dbReference type="Pfam" id="PF25508">
    <property type="entry name" value="TRPM2"/>
    <property type="match status" value="1"/>
</dbReference>
<proteinExistence type="predicted"/>
<feature type="transmembrane region" description="Helical" evidence="6">
    <location>
        <begin position="548"/>
        <end position="572"/>
    </location>
</feature>
<feature type="transmembrane region" description="Helical" evidence="6">
    <location>
        <begin position="257"/>
        <end position="277"/>
    </location>
</feature>
<dbReference type="InterPro" id="IPR057366">
    <property type="entry name" value="TRPM-like"/>
</dbReference>
<dbReference type="InterPro" id="IPR050927">
    <property type="entry name" value="TRPM"/>
</dbReference>
<organism evidence="9">
    <name type="scientific">Schistocephalus solidus</name>
    <name type="common">Tapeworm</name>
    <dbReference type="NCBI Taxonomy" id="70667"/>
    <lineage>
        <taxon>Eukaryota</taxon>
        <taxon>Metazoa</taxon>
        <taxon>Spiralia</taxon>
        <taxon>Lophotrochozoa</taxon>
        <taxon>Platyhelminthes</taxon>
        <taxon>Cestoda</taxon>
        <taxon>Eucestoda</taxon>
        <taxon>Diphyllobothriidea</taxon>
        <taxon>Diphyllobothriidae</taxon>
        <taxon>Schistocephalus</taxon>
    </lineage>
</organism>
<protein>
    <recommendedName>
        <fullName evidence="10">Transient receptor potential cation channel subfamily M member 4</fullName>
    </recommendedName>
</protein>
<dbReference type="GO" id="GO:0005261">
    <property type="term" value="F:monoatomic cation channel activity"/>
    <property type="evidence" value="ECO:0007669"/>
    <property type="project" value="TreeGrafter"/>
</dbReference>
<feature type="transmembrane region" description="Helical" evidence="6">
    <location>
        <begin position="355"/>
        <end position="375"/>
    </location>
</feature>
<evidence type="ECO:0000259" key="8">
    <source>
        <dbReference type="Pfam" id="PF25508"/>
    </source>
</evidence>
<evidence type="ECO:0008006" key="10">
    <source>
        <dbReference type="Google" id="ProtNLM"/>
    </source>
</evidence>
<feature type="transmembrane region" description="Helical" evidence="6">
    <location>
        <begin position="427"/>
        <end position="447"/>
    </location>
</feature>
<keyword evidence="4 6" id="KW-0472">Membrane</keyword>
<feature type="transmembrane region" description="Helical" evidence="6">
    <location>
        <begin position="331"/>
        <end position="349"/>
    </location>
</feature>
<evidence type="ECO:0000256" key="3">
    <source>
        <dbReference type="ARBA" id="ARBA00022989"/>
    </source>
</evidence>
<feature type="region of interest" description="Disordered" evidence="5">
    <location>
        <begin position="753"/>
        <end position="774"/>
    </location>
</feature>
<dbReference type="GO" id="GO:0030001">
    <property type="term" value="P:metal ion transport"/>
    <property type="evidence" value="ECO:0007669"/>
    <property type="project" value="TreeGrafter"/>
</dbReference>
<evidence type="ECO:0000259" key="7">
    <source>
        <dbReference type="Pfam" id="PF00520"/>
    </source>
</evidence>
<feature type="transmembrane region" description="Helical" evidence="6">
    <location>
        <begin position="601"/>
        <end position="621"/>
    </location>
</feature>
<sequence length="1050" mass="119439">MTPFVKSCLLANKVQFIHLLADIGYPLHTFATEKIMEELFTVEAHKKTLGGQNLQMFLLSYRSKVPDIVTINLVRATLRKVMGRHCFTSLETHEVYHHSDFLFHGAVQDRNSMICTSSLADENGFQYLFVWALVTKRFQIAHFLLLHMTEICAAALFAAEFLRQMAHLHCTPSEREELERVAIVFEDTAVGILTECYLNNMETTMVLLVMERPAFGKLSALMLAARGYSYKFMEHSACQEYMNRVWLNTLAHKGNSLRFVVALIFGIVCPLAIPFIVEYDDSKYKSLQHETKEEFSNFEVGRKRAKRMVNTHIRKICDFYHAPCVRYSYNLLSYVLCLMIFTVFLQYKWNVDNSFWIGLEVFISIFFLTETVELVRSTFSDRHSRGGLFCGRSTQYALVVFVCFLLGTTLQALNAHYNFDVNGLEQLSRACLVFSATGPFLRLLMLFSINQNIGPKLQMIKHMLKKDMLPFLLILILFWLMFSVVFVTVIYRPGGIEDPSSPMSLLSNILRRNFFQMFGEFDSEENLQNVIHRTCTNNSQNLCSYSNAAYWIVALQSVFTLMTNLLLINLLIAIFTKRYDRMEAASQKLWAMQRYLMMDSLLRQAALPAPLVLFSHIGLIFKAIRNRIFSTVEEEQSPFRKSFRGNPARERQLIHWEKLRAVIYLAAVVEENHDTSETTVGFTAPEGTVGERSHSTSHSNSWKKAHRLANPVVTFREVLKTAEVRSSLEQKISTIHDNVSFIRNMLGKAHESAESHYNRGLSAPNTSPKSAHSTESLANAPMVFSSDGHWLAVYTVFSGDLAPHIFDEPVPWEEPLPSYHPIKWRPAPQCVPEWGAQELETPRVRQRLSIWSAGSSNVEIYVAQNPGGRVGIRGRGLLPELGPNYAYLLIIGAHSDAKASPPIKGQVLILSGAHRPAQFPWFLCKHPTACDMDSCSRAVARSFCDKMSDVAAQRGDCTERENNTVIDELWSYPTSVVKVGYAADPINCDNAWLEITAIRINIPTATGNNVKLLKMFRTEGCKAIWVDENNMPKMRTSHLKAFNSCKSLMN</sequence>
<evidence type="ECO:0000256" key="2">
    <source>
        <dbReference type="ARBA" id="ARBA00022692"/>
    </source>
</evidence>
<reference evidence="9" key="1">
    <citation type="submission" date="2016-01" db="EMBL/GenBank/DDBJ databases">
        <title>Reference transcriptome for the parasite Schistocephalus solidus: insights into the molecular evolution of parasitism.</title>
        <authorList>
            <person name="Hebert F.O."/>
            <person name="Grambauer S."/>
            <person name="Barber I."/>
            <person name="Landry C.R."/>
            <person name="Aubin-Horth N."/>
        </authorList>
    </citation>
    <scope>NUCLEOTIDE SEQUENCE</scope>
</reference>
<accession>A0A0X3NWQ3</accession>
<dbReference type="PANTHER" id="PTHR13800">
    <property type="entry name" value="TRANSIENT RECEPTOR POTENTIAL CATION CHANNEL, SUBFAMILY M, MEMBER 6"/>
    <property type="match status" value="1"/>
</dbReference>
<dbReference type="PANTHER" id="PTHR13800:SF1">
    <property type="entry name" value="TRANSIENT RECEPTOR POTENTIAL CATION CHANNEL TRPM"/>
    <property type="match status" value="1"/>
</dbReference>
<feature type="transmembrane region" description="Helical" evidence="6">
    <location>
        <begin position="468"/>
        <end position="491"/>
    </location>
</feature>
<feature type="compositionally biased region" description="Polar residues" evidence="5">
    <location>
        <begin position="763"/>
        <end position="774"/>
    </location>
</feature>
<feature type="transmembrane region" description="Helical" evidence="6">
    <location>
        <begin position="396"/>
        <end position="415"/>
    </location>
</feature>
<keyword evidence="3 6" id="KW-1133">Transmembrane helix</keyword>
<feature type="domain" description="TRPM-like" evidence="8">
    <location>
        <begin position="6"/>
        <end position="235"/>
    </location>
</feature>
<feature type="domain" description="Ion transport" evidence="7">
    <location>
        <begin position="334"/>
        <end position="586"/>
    </location>
</feature>
<evidence type="ECO:0000313" key="9">
    <source>
        <dbReference type="EMBL" id="JAP39326.1"/>
    </source>
</evidence>